<dbReference type="EMBL" id="CP104013">
    <property type="protein sequence ID" value="UYP46916.1"/>
    <property type="molecule type" value="Genomic_DNA"/>
</dbReference>
<feature type="domain" description="4Fe-4S ferredoxin-type" evidence="1">
    <location>
        <begin position="190"/>
        <end position="219"/>
    </location>
</feature>
<reference evidence="2" key="1">
    <citation type="submission" date="2022-09" db="EMBL/GenBank/DDBJ databases">
        <title>Actin cytoskeleton and complex cell architecture in an #Asgard archaeon.</title>
        <authorList>
            <person name="Ponce Toledo R.I."/>
            <person name="Schleper C."/>
            <person name="Rodrigues Oliveira T."/>
            <person name="Wollweber F."/>
            <person name="Xu J."/>
            <person name="Rittmann S."/>
            <person name="Klingl A."/>
            <person name="Pilhofer M."/>
        </authorList>
    </citation>
    <scope>NUCLEOTIDE SEQUENCE</scope>
    <source>
        <strain evidence="2">B-35</strain>
    </source>
</reference>
<dbReference type="Gene3D" id="3.30.70.20">
    <property type="match status" value="1"/>
</dbReference>
<accession>A0ABY6HTS1</accession>
<dbReference type="PROSITE" id="PS00198">
    <property type="entry name" value="4FE4S_FER_1"/>
    <property type="match status" value="2"/>
</dbReference>
<proteinExistence type="predicted"/>
<dbReference type="InterPro" id="IPR052977">
    <property type="entry name" value="Polyferredoxin-like_ET"/>
</dbReference>
<dbReference type="PANTHER" id="PTHR43193">
    <property type="match status" value="1"/>
</dbReference>
<feature type="domain" description="4Fe-4S ferredoxin-type" evidence="1">
    <location>
        <begin position="69"/>
        <end position="98"/>
    </location>
</feature>
<evidence type="ECO:0000259" key="1">
    <source>
        <dbReference type="PROSITE" id="PS51379"/>
    </source>
</evidence>
<name>A0ABY6HTS1_9ARCH</name>
<dbReference type="CDD" id="cd10549">
    <property type="entry name" value="MtMvhB_like"/>
    <property type="match status" value="1"/>
</dbReference>
<dbReference type="PROSITE" id="PS51379">
    <property type="entry name" value="4FE4S_FER_2"/>
    <property type="match status" value="4"/>
</dbReference>
<dbReference type="InterPro" id="IPR017896">
    <property type="entry name" value="4Fe4S_Fe-S-bd"/>
</dbReference>
<sequence length="253" mass="28931">MFPKLIKHVSYTQIRLEQKFVGRNVELIIDRLRCVGCGICSRVCPQDAISIGPKVTSYGKEKQFDEKLIDNSIDEDKCVFCGTCSILCPFDALHLFKDGKKVEPAENTLVTKQAIPKLEIQYLPMTRINQTAMVYWEGEIKTNFEFPTSEKEFHQHYINKCPGDCRKCLKICPNEAISFLPAENAWKSKKIIEIDNTKCIKCRACSIVCPQSIFEVKWTKIHFLGPVNECFWTPLVNKLLKVNSSLTGQKELS</sequence>
<organism evidence="2 3">
    <name type="scientific">Candidatus Lokiarchaeum ossiferum</name>
    <dbReference type="NCBI Taxonomy" id="2951803"/>
    <lineage>
        <taxon>Archaea</taxon>
        <taxon>Promethearchaeati</taxon>
        <taxon>Promethearchaeota</taxon>
        <taxon>Promethearchaeia</taxon>
        <taxon>Promethearchaeales</taxon>
        <taxon>Promethearchaeaceae</taxon>
        <taxon>Candidatus Lokiarchaeum</taxon>
    </lineage>
</organism>
<feature type="domain" description="4Fe-4S ferredoxin-type" evidence="1">
    <location>
        <begin position="151"/>
        <end position="182"/>
    </location>
</feature>
<dbReference type="InterPro" id="IPR017900">
    <property type="entry name" value="4Fe4S_Fe_S_CS"/>
</dbReference>
<gene>
    <name evidence="2" type="ORF">NEF87_003201</name>
</gene>
<keyword evidence="3" id="KW-1185">Reference proteome</keyword>
<dbReference type="Proteomes" id="UP001208689">
    <property type="component" value="Chromosome"/>
</dbReference>
<dbReference type="PANTHER" id="PTHR43193:SF2">
    <property type="entry name" value="POLYFERREDOXIN PROTEIN FWDF"/>
    <property type="match status" value="1"/>
</dbReference>
<dbReference type="Pfam" id="PF12838">
    <property type="entry name" value="Fer4_7"/>
    <property type="match status" value="2"/>
</dbReference>
<dbReference type="InterPro" id="IPR043256">
    <property type="entry name" value="MvhB-like"/>
</dbReference>
<evidence type="ECO:0000313" key="3">
    <source>
        <dbReference type="Proteomes" id="UP001208689"/>
    </source>
</evidence>
<evidence type="ECO:0000313" key="2">
    <source>
        <dbReference type="EMBL" id="UYP46916.1"/>
    </source>
</evidence>
<dbReference type="Gene3D" id="3.30.70.3270">
    <property type="match status" value="1"/>
</dbReference>
<dbReference type="PIRSF" id="PIRSF005658">
    <property type="entry name" value="FwdF"/>
    <property type="match status" value="1"/>
</dbReference>
<feature type="domain" description="4Fe-4S ferredoxin-type" evidence="1">
    <location>
        <begin position="25"/>
        <end position="54"/>
    </location>
</feature>
<dbReference type="SUPFAM" id="SSF54862">
    <property type="entry name" value="4Fe-4S ferredoxins"/>
    <property type="match status" value="2"/>
</dbReference>
<protein>
    <submittedName>
        <fullName evidence="2">NAD(P)H-quinone oxidoreductase subunit I, chloroplastic</fullName>
    </submittedName>
</protein>